<evidence type="ECO:0000256" key="6">
    <source>
        <dbReference type="SAM" id="SignalP"/>
    </source>
</evidence>
<dbReference type="GO" id="GO:0004252">
    <property type="term" value="F:serine-type endopeptidase activity"/>
    <property type="evidence" value="ECO:0007669"/>
    <property type="project" value="UniProtKB-UniRule"/>
</dbReference>
<keyword evidence="3 5" id="KW-0378">Hydrolase</keyword>
<dbReference type="Proteomes" id="UP000283855">
    <property type="component" value="Unassembled WGS sequence"/>
</dbReference>
<dbReference type="PANTHER" id="PTHR43806:SF67">
    <property type="entry name" value="EGF-LIKE DOMAIN-CONTAINING PROTEIN"/>
    <property type="match status" value="1"/>
</dbReference>
<keyword evidence="6" id="KW-0732">Signal</keyword>
<dbReference type="InterPro" id="IPR023828">
    <property type="entry name" value="Peptidase_S8_Ser-AS"/>
</dbReference>
<gene>
    <name evidence="8" type="ORF">DW921_06155</name>
</gene>
<dbReference type="Pfam" id="PF00082">
    <property type="entry name" value="Peptidase_S8"/>
    <property type="match status" value="1"/>
</dbReference>
<protein>
    <submittedName>
        <fullName evidence="8">Serine protease</fullName>
    </submittedName>
</protein>
<keyword evidence="2 5" id="KW-0645">Protease</keyword>
<evidence type="ECO:0000256" key="2">
    <source>
        <dbReference type="ARBA" id="ARBA00022670"/>
    </source>
</evidence>
<comment type="similarity">
    <text evidence="1 5">Belongs to the peptidase S8 family.</text>
</comment>
<comment type="caution">
    <text evidence="8">The sequence shown here is derived from an EMBL/GenBank/DDBJ whole genome shotgun (WGS) entry which is preliminary data.</text>
</comment>
<evidence type="ECO:0000256" key="5">
    <source>
        <dbReference type="PROSITE-ProRule" id="PRU01240"/>
    </source>
</evidence>
<evidence type="ECO:0000313" key="8">
    <source>
        <dbReference type="EMBL" id="RHA76758.1"/>
    </source>
</evidence>
<dbReference type="PROSITE" id="PS00138">
    <property type="entry name" value="SUBTILASE_SER"/>
    <property type="match status" value="1"/>
</dbReference>
<dbReference type="PROSITE" id="PS51892">
    <property type="entry name" value="SUBTILASE"/>
    <property type="match status" value="1"/>
</dbReference>
<dbReference type="InterPro" id="IPR050131">
    <property type="entry name" value="Peptidase_S8_subtilisin-like"/>
</dbReference>
<dbReference type="InterPro" id="IPR000209">
    <property type="entry name" value="Peptidase_S8/S53_dom"/>
</dbReference>
<evidence type="ECO:0000259" key="7">
    <source>
        <dbReference type="Pfam" id="PF00082"/>
    </source>
</evidence>
<organism evidence="8 9">
    <name type="scientific">Phocaeicola coprophilus</name>
    <dbReference type="NCBI Taxonomy" id="387090"/>
    <lineage>
        <taxon>Bacteria</taxon>
        <taxon>Pseudomonadati</taxon>
        <taxon>Bacteroidota</taxon>
        <taxon>Bacteroidia</taxon>
        <taxon>Bacteroidales</taxon>
        <taxon>Bacteroidaceae</taxon>
        <taxon>Phocaeicola</taxon>
    </lineage>
</organism>
<dbReference type="AlphaFoldDB" id="A0A413T1N8"/>
<proteinExistence type="inferred from homology"/>
<feature type="domain" description="Peptidase S8/S53" evidence="7">
    <location>
        <begin position="173"/>
        <end position="442"/>
    </location>
</feature>
<dbReference type="GO" id="GO:0006508">
    <property type="term" value="P:proteolysis"/>
    <property type="evidence" value="ECO:0007669"/>
    <property type="project" value="UniProtKB-KW"/>
</dbReference>
<accession>A0A413T1N8</accession>
<evidence type="ECO:0000313" key="9">
    <source>
        <dbReference type="Proteomes" id="UP000283855"/>
    </source>
</evidence>
<evidence type="ECO:0000256" key="3">
    <source>
        <dbReference type="ARBA" id="ARBA00022801"/>
    </source>
</evidence>
<dbReference type="EMBL" id="QSFT01000009">
    <property type="protein sequence ID" value="RHA76758.1"/>
    <property type="molecule type" value="Genomic_DNA"/>
</dbReference>
<dbReference type="InterPro" id="IPR036852">
    <property type="entry name" value="Peptidase_S8/S53_dom_sf"/>
</dbReference>
<feature type="active site" description="Charge relay system" evidence="5">
    <location>
        <position position="218"/>
    </location>
</feature>
<dbReference type="PRINTS" id="PR00723">
    <property type="entry name" value="SUBTILISIN"/>
</dbReference>
<dbReference type="PANTHER" id="PTHR43806">
    <property type="entry name" value="PEPTIDASE S8"/>
    <property type="match status" value="1"/>
</dbReference>
<reference evidence="8 9" key="1">
    <citation type="submission" date="2018-08" db="EMBL/GenBank/DDBJ databases">
        <title>A genome reference for cultivated species of the human gut microbiota.</title>
        <authorList>
            <person name="Zou Y."/>
            <person name="Xue W."/>
            <person name="Luo G."/>
        </authorList>
    </citation>
    <scope>NUCLEOTIDE SEQUENCE [LARGE SCALE GENOMIC DNA]</scope>
    <source>
        <strain evidence="8 9">AM42-38</strain>
    </source>
</reference>
<sequence>MMMNCVKLGVLAGLLLGSLALPAQKSYKFRVQLTDKQSTTYSLDKPEEFLSERAVQRRVRQGIAVDSTDLPVCREYIEKLEACGARFLSASKWNNTVLMQAEDENMAGRFRQLSFVKEVKKVWTSPDSIPARDKDRKKQVRNKWNRTDDFYGAGAEQIRMHHGDSLHLAGFKGKGMQIAVIDAGFFNVDEIRFFRKMHLLGVRDFVNPASDIYEEHSHGLSVLSCMATNEPHVMVGTAPEAAYWLLRSEDNDTEQPVEEDNWAAAIEFADSVGVDVVNTSLGYYAFDDSTFNYRYRDLDGRTSVMALSAAHAADKGMLVVCSAGNSGAGTWKKITPPADAENVITVGAIDRKGMNATFSSLGYTADGRVKPDVMAVGLRSSVVGTDGGVSFANGTSFASPIFCGLATCLWQACPWLSVRQLIEVIHQSGDRAQYPDNIFGYGVSDVWKAYHLGLKLKDKK</sequence>
<dbReference type="CDD" id="cd07493">
    <property type="entry name" value="Peptidases_S8_9"/>
    <property type="match status" value="1"/>
</dbReference>
<feature type="signal peptide" evidence="6">
    <location>
        <begin position="1"/>
        <end position="23"/>
    </location>
</feature>
<evidence type="ECO:0000256" key="1">
    <source>
        <dbReference type="ARBA" id="ARBA00011073"/>
    </source>
</evidence>
<name>A0A413T1N8_9BACT</name>
<feature type="active site" description="Charge relay system" evidence="5">
    <location>
        <position position="182"/>
    </location>
</feature>
<dbReference type="InterPro" id="IPR015500">
    <property type="entry name" value="Peptidase_S8_subtilisin-rel"/>
</dbReference>
<keyword evidence="4 5" id="KW-0720">Serine protease</keyword>
<evidence type="ECO:0000256" key="4">
    <source>
        <dbReference type="ARBA" id="ARBA00022825"/>
    </source>
</evidence>
<feature type="active site" description="Charge relay system" evidence="5">
    <location>
        <position position="396"/>
    </location>
</feature>
<dbReference type="PIRSF" id="PIRSF037903">
    <property type="entry name" value="Subtilisin_rel_GFO_2223"/>
    <property type="match status" value="1"/>
</dbReference>
<dbReference type="InterPro" id="IPR017317">
    <property type="entry name" value="Pept_S8_subtilisin_bacteroid-2"/>
</dbReference>
<dbReference type="Gene3D" id="3.40.50.200">
    <property type="entry name" value="Peptidase S8/S53 domain"/>
    <property type="match status" value="1"/>
</dbReference>
<dbReference type="SUPFAM" id="SSF52743">
    <property type="entry name" value="Subtilisin-like"/>
    <property type="match status" value="1"/>
</dbReference>
<feature type="chain" id="PRO_5019121405" evidence="6">
    <location>
        <begin position="24"/>
        <end position="460"/>
    </location>
</feature>